<gene>
    <name evidence="1" type="ORF">VNO77_20492</name>
</gene>
<dbReference type="PANTHER" id="PTHR33103:SF27">
    <property type="entry name" value="OS04G0594700 PROTEIN"/>
    <property type="match status" value="1"/>
</dbReference>
<dbReference type="AlphaFoldDB" id="A0AAN9LPH7"/>
<dbReference type="InterPro" id="IPR007750">
    <property type="entry name" value="DUF674"/>
</dbReference>
<comment type="caution">
    <text evidence="1">The sequence shown here is derived from an EMBL/GenBank/DDBJ whole genome shotgun (WGS) entry which is preliminary data.</text>
</comment>
<keyword evidence="2" id="KW-1185">Reference proteome</keyword>
<reference evidence="1 2" key="1">
    <citation type="submission" date="2024-01" db="EMBL/GenBank/DDBJ databases">
        <title>The genomes of 5 underutilized Papilionoideae crops provide insights into root nodulation and disease resistanc.</title>
        <authorList>
            <person name="Jiang F."/>
        </authorList>
    </citation>
    <scope>NUCLEOTIDE SEQUENCE [LARGE SCALE GENOMIC DNA]</scope>
    <source>
        <strain evidence="1">LVBAO_FW01</strain>
        <tissue evidence="1">Leaves</tissue>
    </source>
</reference>
<dbReference type="PANTHER" id="PTHR33103">
    <property type="entry name" value="OS01G0153900 PROTEIN"/>
    <property type="match status" value="1"/>
</dbReference>
<dbReference type="Proteomes" id="UP001367508">
    <property type="component" value="Unassembled WGS sequence"/>
</dbReference>
<name>A0AAN9LPH7_CANGL</name>
<dbReference type="EMBL" id="JAYMYQ010000004">
    <property type="protein sequence ID" value="KAK7339807.1"/>
    <property type="molecule type" value="Genomic_DNA"/>
</dbReference>
<organism evidence="1 2">
    <name type="scientific">Canavalia gladiata</name>
    <name type="common">Sword bean</name>
    <name type="synonym">Dolichos gladiatus</name>
    <dbReference type="NCBI Taxonomy" id="3824"/>
    <lineage>
        <taxon>Eukaryota</taxon>
        <taxon>Viridiplantae</taxon>
        <taxon>Streptophyta</taxon>
        <taxon>Embryophyta</taxon>
        <taxon>Tracheophyta</taxon>
        <taxon>Spermatophyta</taxon>
        <taxon>Magnoliopsida</taxon>
        <taxon>eudicotyledons</taxon>
        <taxon>Gunneridae</taxon>
        <taxon>Pentapetalae</taxon>
        <taxon>rosids</taxon>
        <taxon>fabids</taxon>
        <taxon>Fabales</taxon>
        <taxon>Fabaceae</taxon>
        <taxon>Papilionoideae</taxon>
        <taxon>50 kb inversion clade</taxon>
        <taxon>NPAAA clade</taxon>
        <taxon>indigoferoid/millettioid clade</taxon>
        <taxon>Phaseoleae</taxon>
        <taxon>Canavalia</taxon>
    </lineage>
</organism>
<evidence type="ECO:0000313" key="2">
    <source>
        <dbReference type="Proteomes" id="UP001367508"/>
    </source>
</evidence>
<evidence type="ECO:0000313" key="1">
    <source>
        <dbReference type="EMBL" id="KAK7339807.1"/>
    </source>
</evidence>
<sequence>MKCLQGECDEWCDFVGSNKVTNEMKIEVKTAIALPWLHQASKEQISVRVLVDGEKNKVVFVEAGKDFADVLLSFLTLPLGTIARLVNKESNVHKVSFGGLSSLYKSVVNIEEEHFWTDTCIEMLLQPRNPMENYCQNLKLNIDDTENKVLCVPELDMHSF</sequence>
<dbReference type="Pfam" id="PF05056">
    <property type="entry name" value="DUF674"/>
    <property type="match status" value="1"/>
</dbReference>
<accession>A0AAN9LPH7</accession>
<proteinExistence type="predicted"/>
<protein>
    <submittedName>
        <fullName evidence="1">Uncharacterized protein</fullName>
    </submittedName>
</protein>